<evidence type="ECO:0000259" key="13">
    <source>
        <dbReference type="Pfam" id="PF00520"/>
    </source>
</evidence>
<evidence type="ECO:0000313" key="16">
    <source>
        <dbReference type="Proteomes" id="UP000593567"/>
    </source>
</evidence>
<evidence type="ECO:0000256" key="7">
    <source>
        <dbReference type="ARBA" id="ARBA00022958"/>
    </source>
</evidence>
<keyword evidence="9" id="KW-0406">Ion transport</keyword>
<dbReference type="Pfam" id="PF00520">
    <property type="entry name" value="Ion_trans"/>
    <property type="match status" value="1"/>
</dbReference>
<dbReference type="PANTHER" id="PTHR11537:SF254">
    <property type="entry name" value="POTASSIUM VOLTAGE-GATED CHANNEL PROTEIN SHAB"/>
    <property type="match status" value="1"/>
</dbReference>
<feature type="transmembrane region" description="Helical" evidence="12">
    <location>
        <begin position="317"/>
        <end position="334"/>
    </location>
</feature>
<dbReference type="InterPro" id="IPR028325">
    <property type="entry name" value="VG_K_chnl"/>
</dbReference>
<evidence type="ECO:0000256" key="3">
    <source>
        <dbReference type="ARBA" id="ARBA00022538"/>
    </source>
</evidence>
<dbReference type="Proteomes" id="UP000593567">
    <property type="component" value="Unassembled WGS sequence"/>
</dbReference>
<dbReference type="GO" id="GO:0005249">
    <property type="term" value="F:voltage-gated potassium channel activity"/>
    <property type="evidence" value="ECO:0007669"/>
    <property type="project" value="InterPro"/>
</dbReference>
<proteinExistence type="predicted"/>
<dbReference type="InterPro" id="IPR003131">
    <property type="entry name" value="T1-type_BTB"/>
</dbReference>
<feature type="transmembrane region" description="Helical" evidence="12">
    <location>
        <begin position="377"/>
        <end position="397"/>
    </location>
</feature>
<evidence type="ECO:0000259" key="14">
    <source>
        <dbReference type="Pfam" id="PF02214"/>
    </source>
</evidence>
<sequence length="474" mass="54292">MSNIKTISNTKKSTSDLINFNISGQKFIVSNQLIKSYPHSKFASPHLLADHWIEELNAFYFDRDPALFNAVLNILRYNVLNVPSGYNKELVMEEINFWNIPRDGIKGIQDDEESHLEAEFQWLENRAPPPFSGSSNLMVFRYKLWCFLTDPFGPNTPFRKLSIAYAACSIVSIVLYLVVYGLESSMFFRTPLNNSLLEQYDPHSLEDAYIQTGCAGSQKIVCYIGSQPLPWILSVERFLMSLFIAETVLRLLVCPGRTYFKSLLTWIDIIVGLNALSFFTIQSVSPREELYLDRHESNLYIALPVLKSVQVLRILKIFQYVSVVDGLMVIVLTLKGSIKELLILVVHLIIAMFIFAILISYAELNSWFNVGIPDVNYVLYLMLCNIFIMQLLGYWWAIVTMTTVGYGDFYPSTAGGYFVGVMCALSGILLTALPIAIIGSKFNIYWEYNRKRKQLRKHKASILRLFHQHHDVIE</sequence>
<dbReference type="SUPFAM" id="SSF54695">
    <property type="entry name" value="POZ domain"/>
    <property type="match status" value="1"/>
</dbReference>
<evidence type="ECO:0000256" key="12">
    <source>
        <dbReference type="SAM" id="Phobius"/>
    </source>
</evidence>
<name>A0A7J7KT37_BUGNE</name>
<evidence type="ECO:0000256" key="4">
    <source>
        <dbReference type="ARBA" id="ARBA00022692"/>
    </source>
</evidence>
<keyword evidence="4 12" id="KW-0812">Transmembrane</keyword>
<dbReference type="Gene3D" id="1.10.287.70">
    <property type="match status" value="1"/>
</dbReference>
<keyword evidence="10 12" id="KW-0472">Membrane</keyword>
<dbReference type="GO" id="GO:0008076">
    <property type="term" value="C:voltage-gated potassium channel complex"/>
    <property type="evidence" value="ECO:0007669"/>
    <property type="project" value="InterPro"/>
</dbReference>
<keyword evidence="11" id="KW-0407">Ion channel</keyword>
<evidence type="ECO:0000256" key="11">
    <source>
        <dbReference type="ARBA" id="ARBA00023303"/>
    </source>
</evidence>
<keyword evidence="8 12" id="KW-1133">Transmembrane helix</keyword>
<keyword evidence="6" id="KW-0851">Voltage-gated channel</keyword>
<evidence type="ECO:0000256" key="5">
    <source>
        <dbReference type="ARBA" id="ARBA00022826"/>
    </source>
</evidence>
<feature type="domain" description="Ion transport" evidence="13">
    <location>
        <begin position="229"/>
        <end position="443"/>
    </location>
</feature>
<dbReference type="InterPro" id="IPR005821">
    <property type="entry name" value="Ion_trans_dom"/>
</dbReference>
<reference evidence="15" key="1">
    <citation type="submission" date="2020-06" db="EMBL/GenBank/DDBJ databases">
        <title>Draft genome of Bugula neritina, a colonial animal packing powerful symbionts and potential medicines.</title>
        <authorList>
            <person name="Rayko M."/>
        </authorList>
    </citation>
    <scope>NUCLEOTIDE SEQUENCE [LARGE SCALE GENOMIC DNA]</scope>
    <source>
        <strain evidence="15">Kwan_BN1</strain>
    </source>
</reference>
<feature type="domain" description="Potassium channel tetramerisation-type BTB" evidence="14">
    <location>
        <begin position="18"/>
        <end position="103"/>
    </location>
</feature>
<dbReference type="Pfam" id="PF02214">
    <property type="entry name" value="BTB_2"/>
    <property type="match status" value="1"/>
</dbReference>
<keyword evidence="16" id="KW-1185">Reference proteome</keyword>
<accession>A0A7J7KT37</accession>
<feature type="transmembrane region" description="Helical" evidence="12">
    <location>
        <begin position="263"/>
        <end position="284"/>
    </location>
</feature>
<protein>
    <submittedName>
        <fullName evidence="15">Uncharacterized protein</fullName>
    </submittedName>
</protein>
<feature type="transmembrane region" description="Helical" evidence="12">
    <location>
        <begin position="163"/>
        <end position="182"/>
    </location>
</feature>
<keyword evidence="5" id="KW-0631">Potassium channel</keyword>
<dbReference type="OrthoDB" id="415460at2759"/>
<dbReference type="GO" id="GO:0001508">
    <property type="term" value="P:action potential"/>
    <property type="evidence" value="ECO:0007669"/>
    <property type="project" value="TreeGrafter"/>
</dbReference>
<dbReference type="AlphaFoldDB" id="A0A7J7KT37"/>
<dbReference type="InterPro" id="IPR011333">
    <property type="entry name" value="SKP1/BTB/POZ_sf"/>
</dbReference>
<dbReference type="InterPro" id="IPR027359">
    <property type="entry name" value="Volt_channel_dom_sf"/>
</dbReference>
<dbReference type="PRINTS" id="PR00169">
    <property type="entry name" value="KCHANNEL"/>
</dbReference>
<evidence type="ECO:0000256" key="2">
    <source>
        <dbReference type="ARBA" id="ARBA00022448"/>
    </source>
</evidence>
<evidence type="ECO:0000256" key="6">
    <source>
        <dbReference type="ARBA" id="ARBA00022882"/>
    </source>
</evidence>
<keyword evidence="2" id="KW-0813">Transport</keyword>
<dbReference type="GO" id="GO:0051260">
    <property type="term" value="P:protein homooligomerization"/>
    <property type="evidence" value="ECO:0007669"/>
    <property type="project" value="InterPro"/>
</dbReference>
<evidence type="ECO:0000256" key="8">
    <source>
        <dbReference type="ARBA" id="ARBA00022989"/>
    </source>
</evidence>
<feature type="transmembrane region" description="Helical" evidence="12">
    <location>
        <begin position="341"/>
        <end position="362"/>
    </location>
</feature>
<organism evidence="15 16">
    <name type="scientific">Bugula neritina</name>
    <name type="common">Brown bryozoan</name>
    <name type="synonym">Sertularia neritina</name>
    <dbReference type="NCBI Taxonomy" id="10212"/>
    <lineage>
        <taxon>Eukaryota</taxon>
        <taxon>Metazoa</taxon>
        <taxon>Spiralia</taxon>
        <taxon>Lophotrochozoa</taxon>
        <taxon>Bryozoa</taxon>
        <taxon>Gymnolaemata</taxon>
        <taxon>Cheilostomatida</taxon>
        <taxon>Flustrina</taxon>
        <taxon>Buguloidea</taxon>
        <taxon>Bugulidae</taxon>
        <taxon>Bugula</taxon>
    </lineage>
</organism>
<dbReference type="SUPFAM" id="SSF81324">
    <property type="entry name" value="Voltage-gated potassium channels"/>
    <property type="match status" value="1"/>
</dbReference>
<keyword evidence="3" id="KW-0633">Potassium transport</keyword>
<feature type="transmembrane region" description="Helical" evidence="12">
    <location>
        <begin position="417"/>
        <end position="438"/>
    </location>
</feature>
<evidence type="ECO:0000256" key="9">
    <source>
        <dbReference type="ARBA" id="ARBA00023065"/>
    </source>
</evidence>
<keyword evidence="7" id="KW-0630">Potassium</keyword>
<dbReference type="Gene3D" id="3.30.710.10">
    <property type="entry name" value="Potassium Channel Kv1.1, Chain A"/>
    <property type="match status" value="1"/>
</dbReference>
<dbReference type="PANTHER" id="PTHR11537">
    <property type="entry name" value="VOLTAGE-GATED POTASSIUM CHANNEL"/>
    <property type="match status" value="1"/>
</dbReference>
<comment type="subcellular location">
    <subcellularLocation>
        <location evidence="1">Membrane</location>
        <topology evidence="1">Multi-pass membrane protein</topology>
    </subcellularLocation>
</comment>
<evidence type="ECO:0000313" key="15">
    <source>
        <dbReference type="EMBL" id="KAF6041228.1"/>
    </source>
</evidence>
<dbReference type="EMBL" id="VXIV02000065">
    <property type="protein sequence ID" value="KAF6041228.1"/>
    <property type="molecule type" value="Genomic_DNA"/>
</dbReference>
<comment type="caution">
    <text evidence="15">The sequence shown here is derived from an EMBL/GenBank/DDBJ whole genome shotgun (WGS) entry which is preliminary data.</text>
</comment>
<evidence type="ECO:0000256" key="10">
    <source>
        <dbReference type="ARBA" id="ARBA00023136"/>
    </source>
</evidence>
<evidence type="ECO:0000256" key="1">
    <source>
        <dbReference type="ARBA" id="ARBA00004141"/>
    </source>
</evidence>
<dbReference type="Gene3D" id="1.20.120.350">
    <property type="entry name" value="Voltage-gated potassium channels. Chain C"/>
    <property type="match status" value="1"/>
</dbReference>
<gene>
    <name evidence="15" type="ORF">EB796_000459</name>
</gene>